<dbReference type="Pfam" id="PF12875">
    <property type="entry name" value="DUF3826"/>
    <property type="match status" value="2"/>
</dbReference>
<protein>
    <submittedName>
        <fullName evidence="2">DUF3826 domain-containing protein</fullName>
    </submittedName>
</protein>
<accession>A0A8T9SXU1</accession>
<dbReference type="InterPro" id="IPR024284">
    <property type="entry name" value="DUF3826"/>
</dbReference>
<dbReference type="Proteomes" id="UP000829925">
    <property type="component" value="Chromosome"/>
</dbReference>
<dbReference type="EMBL" id="CP095053">
    <property type="protein sequence ID" value="UOR07052.1"/>
    <property type="molecule type" value="Genomic_DNA"/>
</dbReference>
<evidence type="ECO:0000313" key="2">
    <source>
        <dbReference type="EMBL" id="UOR07052.1"/>
    </source>
</evidence>
<sequence>MKLYAWSAFFALCLSQAAIGKSALQPKDSTTYQQIVAERAHKIAITLDLTDPERVKKAEKIIAKQYIDLRQIHDARDKQVNIAKTNSEYSTQQVNAAVKKIEEQTGKRQDKLHEKYLAKLSNPLSPAQVDKVKDGMTYNALPITYRNYLAMIPDLSEEQKVQIKAWLTEAREHAMDGGSSKEKLGWFEKYKGKITNYLTAAHYDLKKLEADWLSRTESQKATHNKSAGNAESVKRAQVVLDSLKITDGTKRAKVQALLTQHFDSLNSIFQRRKSAMQTASQYADKELANARGEAAWSAASGKLNKVHAIFLGKLSTELSADNIEKVKDVMTEGGCRKEYKNYLALFPGLNPVQRTQVWAYLTEARDNAMNAESADVRKQWFIKYRGRANNFLSAAGYDLRKATEDLEKHQNKNAIKK</sequence>
<dbReference type="RefSeq" id="WP_245096511.1">
    <property type="nucleotide sequence ID" value="NZ_CP095053.1"/>
</dbReference>
<keyword evidence="1" id="KW-0732">Signal</keyword>
<gene>
    <name evidence="2" type="ORF">MUN82_08120</name>
</gene>
<proteinExistence type="predicted"/>
<dbReference type="AlphaFoldDB" id="A0A8T9SXU1"/>
<evidence type="ECO:0000256" key="1">
    <source>
        <dbReference type="SAM" id="SignalP"/>
    </source>
</evidence>
<name>A0A8T9SXU1_9BACT</name>
<organism evidence="2 3">
    <name type="scientific">Hymenobacter aerilatus</name>
    <dbReference type="NCBI Taxonomy" id="2932251"/>
    <lineage>
        <taxon>Bacteria</taxon>
        <taxon>Pseudomonadati</taxon>
        <taxon>Bacteroidota</taxon>
        <taxon>Cytophagia</taxon>
        <taxon>Cytophagales</taxon>
        <taxon>Hymenobacteraceae</taxon>
        <taxon>Hymenobacter</taxon>
    </lineage>
</organism>
<dbReference type="KEGG" id="haei:MUN82_08120"/>
<keyword evidence="3" id="KW-1185">Reference proteome</keyword>
<feature type="chain" id="PRO_5035727699" evidence="1">
    <location>
        <begin position="21"/>
        <end position="417"/>
    </location>
</feature>
<reference evidence="2 3" key="1">
    <citation type="submission" date="2022-04" db="EMBL/GenBank/DDBJ databases">
        <title>Hymenobacter sp. isolated from the air.</title>
        <authorList>
            <person name="Won M."/>
            <person name="Lee C.-M."/>
            <person name="Woen H.-Y."/>
            <person name="Kwon S.-W."/>
        </authorList>
    </citation>
    <scope>NUCLEOTIDE SEQUENCE [LARGE SCALE GENOMIC DNA]</scope>
    <source>
        <strain evidence="3">5413 J-13</strain>
    </source>
</reference>
<feature type="signal peptide" evidence="1">
    <location>
        <begin position="1"/>
        <end position="20"/>
    </location>
</feature>
<evidence type="ECO:0000313" key="3">
    <source>
        <dbReference type="Proteomes" id="UP000829925"/>
    </source>
</evidence>